<evidence type="ECO:0000313" key="1">
    <source>
        <dbReference type="EMBL" id="PPS05532.1"/>
    </source>
</evidence>
<dbReference type="Proteomes" id="UP000239757">
    <property type="component" value="Unassembled WGS sequence"/>
</dbReference>
<accession>A0A2P5XQC5</accession>
<dbReference type="EMBL" id="KZ664443">
    <property type="protein sequence ID" value="PPS05532.1"/>
    <property type="molecule type" value="Genomic_DNA"/>
</dbReference>
<gene>
    <name evidence="1" type="ORF">GOBAR_AA15117</name>
</gene>
<sequence>MRRVGAAGKVRLGILLCASSPKRSTHCAELGQHQHSDHGRHLTYFGHPRFRLSDPKYYTCTNVVLWRKPAILVYLPKNTLASVLFVYAIPSVFDSNCVA</sequence>
<proteinExistence type="predicted"/>
<reference evidence="1 2" key="1">
    <citation type="submission" date="2015-01" db="EMBL/GenBank/DDBJ databases">
        <title>Genome of allotetraploid Gossypium barbadense reveals genomic plasticity and fiber elongation in cotton evolution.</title>
        <authorList>
            <person name="Chen X."/>
            <person name="Liu X."/>
            <person name="Zhao B."/>
            <person name="Zheng H."/>
            <person name="Hu Y."/>
            <person name="Lu G."/>
            <person name="Yang C."/>
            <person name="Chen J."/>
            <person name="Shan C."/>
            <person name="Zhang L."/>
            <person name="Zhou Y."/>
            <person name="Wang L."/>
            <person name="Guo W."/>
            <person name="Bai Y."/>
            <person name="Ruan J."/>
            <person name="Shangguan X."/>
            <person name="Mao Y."/>
            <person name="Jiang J."/>
            <person name="Zhu Y."/>
            <person name="Lei J."/>
            <person name="Kang H."/>
            <person name="Chen S."/>
            <person name="He X."/>
            <person name="Wang R."/>
            <person name="Wang Y."/>
            <person name="Chen J."/>
            <person name="Wang L."/>
            <person name="Yu S."/>
            <person name="Wang B."/>
            <person name="Wei J."/>
            <person name="Song S."/>
            <person name="Lu X."/>
            <person name="Gao Z."/>
            <person name="Gu W."/>
            <person name="Deng X."/>
            <person name="Ma D."/>
            <person name="Wang S."/>
            <person name="Liang W."/>
            <person name="Fang L."/>
            <person name="Cai C."/>
            <person name="Zhu X."/>
            <person name="Zhou B."/>
            <person name="Zhang Y."/>
            <person name="Chen Z."/>
            <person name="Xu S."/>
            <person name="Zhu R."/>
            <person name="Wang S."/>
            <person name="Zhang T."/>
            <person name="Zhao G."/>
        </authorList>
    </citation>
    <scope>NUCLEOTIDE SEQUENCE [LARGE SCALE GENOMIC DNA]</scope>
    <source>
        <strain evidence="2">cv. Xinhai21</strain>
        <tissue evidence="1">Leaf</tissue>
    </source>
</reference>
<evidence type="ECO:0000313" key="2">
    <source>
        <dbReference type="Proteomes" id="UP000239757"/>
    </source>
</evidence>
<name>A0A2P5XQC5_GOSBA</name>
<protein>
    <submittedName>
        <fullName evidence="1">Uncharacterized protein</fullName>
    </submittedName>
</protein>
<organism evidence="1 2">
    <name type="scientific">Gossypium barbadense</name>
    <name type="common">Sea Island cotton</name>
    <name type="synonym">Hibiscus barbadensis</name>
    <dbReference type="NCBI Taxonomy" id="3634"/>
    <lineage>
        <taxon>Eukaryota</taxon>
        <taxon>Viridiplantae</taxon>
        <taxon>Streptophyta</taxon>
        <taxon>Embryophyta</taxon>
        <taxon>Tracheophyta</taxon>
        <taxon>Spermatophyta</taxon>
        <taxon>Magnoliopsida</taxon>
        <taxon>eudicotyledons</taxon>
        <taxon>Gunneridae</taxon>
        <taxon>Pentapetalae</taxon>
        <taxon>rosids</taxon>
        <taxon>malvids</taxon>
        <taxon>Malvales</taxon>
        <taxon>Malvaceae</taxon>
        <taxon>Malvoideae</taxon>
        <taxon>Gossypium</taxon>
    </lineage>
</organism>
<dbReference type="AlphaFoldDB" id="A0A2P5XQC5"/>